<organism evidence="12 13">
    <name type="scientific">Porphyromonas somerae</name>
    <dbReference type="NCBI Taxonomy" id="322095"/>
    <lineage>
        <taxon>Bacteria</taxon>
        <taxon>Pseudomonadati</taxon>
        <taxon>Bacteroidota</taxon>
        <taxon>Bacteroidia</taxon>
        <taxon>Bacteroidales</taxon>
        <taxon>Porphyromonadaceae</taxon>
        <taxon>Porphyromonas</taxon>
    </lineage>
</organism>
<dbReference type="RefSeq" id="WP_060935772.1">
    <property type="nucleotide sequence ID" value="NZ_KQ960459.1"/>
</dbReference>
<dbReference type="Pfam" id="PF07715">
    <property type="entry name" value="Plug"/>
    <property type="match status" value="1"/>
</dbReference>
<feature type="domain" description="TonB-dependent receptor plug" evidence="11">
    <location>
        <begin position="119"/>
        <end position="238"/>
    </location>
</feature>
<protein>
    <submittedName>
        <fullName evidence="12">TonB-dependent receptor plug domain protein</fullName>
    </submittedName>
</protein>
<dbReference type="InterPro" id="IPR037066">
    <property type="entry name" value="Plug_dom_sf"/>
</dbReference>
<keyword evidence="13" id="KW-1185">Reference proteome</keyword>
<accession>A0A134B3Y4</accession>
<keyword evidence="4 8" id="KW-0812">Transmembrane</keyword>
<evidence type="ECO:0000259" key="11">
    <source>
        <dbReference type="Pfam" id="PF07715"/>
    </source>
</evidence>
<evidence type="ECO:0000313" key="12">
    <source>
        <dbReference type="EMBL" id="KXB74645.1"/>
    </source>
</evidence>
<dbReference type="Pfam" id="PF00593">
    <property type="entry name" value="TonB_dep_Rec_b-barrel"/>
    <property type="match status" value="1"/>
</dbReference>
<keyword evidence="3 8" id="KW-1134">Transmembrane beta strand</keyword>
<keyword evidence="7 8" id="KW-0998">Cell outer membrane</keyword>
<evidence type="ECO:0000256" key="5">
    <source>
        <dbReference type="ARBA" id="ARBA00023077"/>
    </source>
</evidence>
<dbReference type="NCBIfam" id="TIGR04056">
    <property type="entry name" value="OMP_RagA_SusC"/>
    <property type="match status" value="1"/>
</dbReference>
<dbReference type="InterPro" id="IPR036942">
    <property type="entry name" value="Beta-barrel_TonB_sf"/>
</dbReference>
<dbReference type="InterPro" id="IPR023996">
    <property type="entry name" value="TonB-dep_OMP_SusC/RagA"/>
</dbReference>
<dbReference type="OrthoDB" id="1108421at2"/>
<reference evidence="13" key="1">
    <citation type="submission" date="2016-01" db="EMBL/GenBank/DDBJ databases">
        <authorList>
            <person name="Mitreva M."/>
            <person name="Pepin K.H."/>
            <person name="Mihindukulasuriya K.A."/>
            <person name="Fulton R."/>
            <person name="Fronick C."/>
            <person name="O'Laughlin M."/>
            <person name="Miner T."/>
            <person name="Herter B."/>
            <person name="Rosa B.A."/>
            <person name="Cordes M."/>
            <person name="Tomlinson C."/>
            <person name="Wollam A."/>
            <person name="Palsikar V.B."/>
            <person name="Mardis E.R."/>
            <person name="Wilson R.K."/>
        </authorList>
    </citation>
    <scope>NUCLEOTIDE SEQUENCE [LARGE SCALE GENOMIC DNA]</scope>
    <source>
        <strain evidence="13">KA00683</strain>
    </source>
</reference>
<dbReference type="AlphaFoldDB" id="A0A134B3Y4"/>
<dbReference type="InterPro" id="IPR039426">
    <property type="entry name" value="TonB-dep_rcpt-like"/>
</dbReference>
<dbReference type="SUPFAM" id="SSF49464">
    <property type="entry name" value="Carboxypeptidase regulatory domain-like"/>
    <property type="match status" value="1"/>
</dbReference>
<dbReference type="InterPro" id="IPR008969">
    <property type="entry name" value="CarboxyPept-like_regulatory"/>
</dbReference>
<sequence length="1021" mass="113179">MRRALFFLLALFLFAGVGWSQKKTITVTGVIISSADKEPVIAASVSCVEFPTTGTLTDVNGRFTLKLPDAAKNLTISCIGFNKLKLPIASGEMKITLQAEEQVIKDVVITGYGNTRKSAFAGSATTISTKNMKDVPTTSLEDKLTGAIAGVAVNSTSGQPGSIATVRIRGLGSINAGSDPLYVIDGVPVNNSSASVFDYAKGGMSPLSTINSNDIENITVIKDAGAAALYGSRAANGVVVITTKSGRAGKTHYNFKADWGSSDMAIDYRPTLSAEKRNELIRHGYTKYYSELRDKTTNQLLYPNASDVAAQVEKTIGTAIAKPWSGYTDWRKILLRNGASQNYEFSVSGGGEKTKFYTSMSYADQKGISLASDFNRLTGSFNVSHTDRRLEMKARMLFAKTKQHTSSEGGAYANPIFGVSATLTPSNYPFNEDGSYNNSFSGNNNINPLFATTQNFSETQLVRVYPSIEATLTLFPWLKLRQNVSYDYINSEEAVWWDPRQGDGEAANGVFQRSNLERATLSTQSQLYANHDFGKHHLSGVASFESEAFDKLNVYIWGTDFPSYLKYELGNAGNSSGSTDVDKTRMLSFLVKGDYAYDDRYIFGASARWDGSSRLAPAHRWGLFWSLSGSWNIGKEKFMKSLEPILSDTRLRLSYGANGTLPYGYYDHLSLYSFGYNYNGGTGASESDLGSPNLSWEKNKAFNLGLDFRLFNRVGVTFDFYNRLTTDLLLYKSISGTTGFSSELQNVGSMRNTGFEVELRSTNISTDKFSWSTTFSLGHNKNTLLRYDGVQTVRINDTWIHEVDHPYNAYYLAEYAGIDPNTGKVQYYSNKYDEATKTYDRSIVTDGSQAHRRRIDDKPFDPTFTGGLINNITWGPVDINFTLSYSLGGYLYDSAIALYKDGNEEVLNLAIPKYYDINKIWKKIGDKTELPSFEPTNRYTYSTRFLRPTDHLRLKNFTIGFTAPKHWTQKLGVNTLRLYAAGNNLLTWKDKMLVVDPEQRGFVAYGTPPLRTVTFGLQVGI</sequence>
<dbReference type="Gene3D" id="2.170.130.10">
    <property type="entry name" value="TonB-dependent receptor, plug domain"/>
    <property type="match status" value="1"/>
</dbReference>
<comment type="subcellular location">
    <subcellularLocation>
        <location evidence="1 8">Cell outer membrane</location>
        <topology evidence="1 8">Multi-pass membrane protein</topology>
    </subcellularLocation>
</comment>
<dbReference type="STRING" id="322095.HMPREF3185_01638"/>
<dbReference type="Gene3D" id="2.40.170.20">
    <property type="entry name" value="TonB-dependent receptor, beta-barrel domain"/>
    <property type="match status" value="1"/>
</dbReference>
<dbReference type="PATRIC" id="fig|322095.3.peg.1613"/>
<evidence type="ECO:0000259" key="10">
    <source>
        <dbReference type="Pfam" id="PF00593"/>
    </source>
</evidence>
<dbReference type="InterPro" id="IPR000531">
    <property type="entry name" value="Beta-barrel_TonB"/>
</dbReference>
<evidence type="ECO:0000256" key="2">
    <source>
        <dbReference type="ARBA" id="ARBA00022448"/>
    </source>
</evidence>
<evidence type="ECO:0000313" key="13">
    <source>
        <dbReference type="Proteomes" id="UP000070224"/>
    </source>
</evidence>
<dbReference type="InterPro" id="IPR012910">
    <property type="entry name" value="Plug_dom"/>
</dbReference>
<keyword evidence="2 8" id="KW-0813">Transport</keyword>
<comment type="caution">
    <text evidence="12">The sequence shown here is derived from an EMBL/GenBank/DDBJ whole genome shotgun (WGS) entry which is preliminary data.</text>
</comment>
<proteinExistence type="inferred from homology"/>
<evidence type="ECO:0000256" key="9">
    <source>
        <dbReference type="RuleBase" id="RU003357"/>
    </source>
</evidence>
<evidence type="ECO:0000256" key="7">
    <source>
        <dbReference type="ARBA" id="ARBA00023237"/>
    </source>
</evidence>
<gene>
    <name evidence="12" type="ORF">HMPREF3185_01638</name>
</gene>
<evidence type="ECO:0000256" key="4">
    <source>
        <dbReference type="ARBA" id="ARBA00022692"/>
    </source>
</evidence>
<evidence type="ECO:0000256" key="3">
    <source>
        <dbReference type="ARBA" id="ARBA00022452"/>
    </source>
</evidence>
<comment type="similarity">
    <text evidence="8 9">Belongs to the TonB-dependent receptor family.</text>
</comment>
<evidence type="ECO:0000256" key="1">
    <source>
        <dbReference type="ARBA" id="ARBA00004571"/>
    </source>
</evidence>
<dbReference type="Pfam" id="PF13715">
    <property type="entry name" value="CarbopepD_reg_2"/>
    <property type="match status" value="1"/>
</dbReference>
<name>A0A134B3Y4_9PORP</name>
<feature type="domain" description="TonB-dependent receptor-like beta-barrel" evidence="10">
    <location>
        <begin position="423"/>
        <end position="836"/>
    </location>
</feature>
<dbReference type="Proteomes" id="UP000070224">
    <property type="component" value="Unassembled WGS sequence"/>
</dbReference>
<evidence type="ECO:0000256" key="6">
    <source>
        <dbReference type="ARBA" id="ARBA00023136"/>
    </source>
</evidence>
<keyword evidence="6 8" id="KW-0472">Membrane</keyword>
<keyword evidence="12" id="KW-0675">Receptor</keyword>
<keyword evidence="5 9" id="KW-0798">TonB box</keyword>
<evidence type="ECO:0000256" key="8">
    <source>
        <dbReference type="PROSITE-ProRule" id="PRU01360"/>
    </source>
</evidence>
<dbReference type="EMBL" id="LSDK01000115">
    <property type="protein sequence ID" value="KXB74645.1"/>
    <property type="molecule type" value="Genomic_DNA"/>
</dbReference>
<dbReference type="NCBIfam" id="TIGR04057">
    <property type="entry name" value="SusC_RagA_signa"/>
    <property type="match status" value="1"/>
</dbReference>
<dbReference type="PROSITE" id="PS52016">
    <property type="entry name" value="TONB_DEPENDENT_REC_3"/>
    <property type="match status" value="1"/>
</dbReference>
<dbReference type="GO" id="GO:0009279">
    <property type="term" value="C:cell outer membrane"/>
    <property type="evidence" value="ECO:0007669"/>
    <property type="project" value="UniProtKB-SubCell"/>
</dbReference>
<dbReference type="InterPro" id="IPR023997">
    <property type="entry name" value="TonB-dep_OMP_SusC/RagA_CS"/>
</dbReference>
<dbReference type="SUPFAM" id="SSF56935">
    <property type="entry name" value="Porins"/>
    <property type="match status" value="1"/>
</dbReference>